<dbReference type="PANTHER" id="PTHR35525">
    <property type="entry name" value="BLL6575 PROTEIN"/>
    <property type="match status" value="1"/>
</dbReference>
<dbReference type="SUPFAM" id="SSF160904">
    <property type="entry name" value="Jann2411-like"/>
    <property type="match status" value="1"/>
</dbReference>
<sequence>MRPLNRSTANVSTEVRPLGADRRCGVAGAVALDPRTYGGTYKLIGGSPALDFANLVSYRGTPREHDWLDPAANASEWARAAGLDVAIGDVAMLRDVREVLARVFLAVADGAAPAAADVALVGELAADAWTRRRLVLSAGEPPARWSDRAATLLDELALDAAGLLTSAERLDRVTACDECRWVFLDATRNRSRRWCDPADCGNRSRQRRHYERRRGR</sequence>
<comment type="caution">
    <text evidence="2">The sequence shown here is derived from an EMBL/GenBank/DDBJ whole genome shotgun (WGS) entry which is preliminary data.</text>
</comment>
<reference evidence="2 3" key="1">
    <citation type="submission" date="2019-02" db="EMBL/GenBank/DDBJ databases">
        <title>Draft genome sequences of novel Actinobacteria.</title>
        <authorList>
            <person name="Sahin N."/>
            <person name="Ay H."/>
            <person name="Saygin H."/>
        </authorList>
    </citation>
    <scope>NUCLEOTIDE SEQUENCE [LARGE SCALE GENOMIC DNA]</scope>
    <source>
        <strain evidence="2 3">8K307</strain>
    </source>
</reference>
<dbReference type="Pfam" id="PF11706">
    <property type="entry name" value="zf-CGNR"/>
    <property type="match status" value="1"/>
</dbReference>
<organism evidence="2 3">
    <name type="scientific">Jiangella aurantiaca</name>
    <dbReference type="NCBI Taxonomy" id="2530373"/>
    <lineage>
        <taxon>Bacteria</taxon>
        <taxon>Bacillati</taxon>
        <taxon>Actinomycetota</taxon>
        <taxon>Actinomycetes</taxon>
        <taxon>Jiangellales</taxon>
        <taxon>Jiangellaceae</taxon>
        <taxon>Jiangella</taxon>
    </lineage>
</organism>
<protein>
    <recommendedName>
        <fullName evidence="1">Zinc finger CGNR domain-containing protein</fullName>
    </recommendedName>
</protein>
<dbReference type="InterPro" id="IPR010852">
    <property type="entry name" value="ABATE"/>
</dbReference>
<dbReference type="InterPro" id="IPR023286">
    <property type="entry name" value="ABATE_dom_sf"/>
</dbReference>
<dbReference type="Proteomes" id="UP000295217">
    <property type="component" value="Unassembled WGS sequence"/>
</dbReference>
<dbReference type="EMBL" id="SMLB01000045">
    <property type="protein sequence ID" value="TDD65954.1"/>
    <property type="molecule type" value="Genomic_DNA"/>
</dbReference>
<accession>A0A4R5A5P5</accession>
<dbReference type="PANTHER" id="PTHR35525:SF3">
    <property type="entry name" value="BLL6575 PROTEIN"/>
    <property type="match status" value="1"/>
</dbReference>
<name>A0A4R5A5P5_9ACTN</name>
<dbReference type="AlphaFoldDB" id="A0A4R5A5P5"/>
<dbReference type="Gene3D" id="1.10.3300.10">
    <property type="entry name" value="Jann2411-like domain"/>
    <property type="match status" value="1"/>
</dbReference>
<proteinExistence type="predicted"/>
<feature type="domain" description="Zinc finger CGNR" evidence="1">
    <location>
        <begin position="172"/>
        <end position="213"/>
    </location>
</feature>
<evidence type="ECO:0000313" key="2">
    <source>
        <dbReference type="EMBL" id="TDD65954.1"/>
    </source>
</evidence>
<evidence type="ECO:0000313" key="3">
    <source>
        <dbReference type="Proteomes" id="UP000295217"/>
    </source>
</evidence>
<dbReference type="InterPro" id="IPR021005">
    <property type="entry name" value="Znf_CGNR"/>
</dbReference>
<gene>
    <name evidence="2" type="ORF">E1262_23745</name>
</gene>
<evidence type="ECO:0000259" key="1">
    <source>
        <dbReference type="Pfam" id="PF11706"/>
    </source>
</evidence>
<dbReference type="Pfam" id="PF07336">
    <property type="entry name" value="ABATE"/>
    <property type="match status" value="1"/>
</dbReference>
<dbReference type="OrthoDB" id="3211108at2"/>
<keyword evidence="3" id="KW-1185">Reference proteome</keyword>